<sequence length="591" mass="63112">MISRLRNALQRLLCTSSSSSEPNTAMMPTAATRPRPSPTVTTATGGRILGKTQPAVPEQYPRAVDAFYGVPYARVPLRFRAAVPLSPESLSRFDASTPGRGRQPMYGAVVSSAAEKTLTLNIFRHSSTPGGKRVPVVVYVHGGGFNFGEPLERDHVAFVSWSGREVVVVSVCYRLGVLGFTPGGGKGRELNLGLKDQRLALEWVKEHIGIFGGDGEDITFMGVSAGAHSIGHHILDPRGPLLFGKAILESGAATARSVLAATHPRTRAQLASLEANGTDGKTLETLDVEGVLDANMAVWADNAAAVTWPFQPVIEENPSSDAVIPATPLQLWEQFAERMASAPQHQQQQPLAVITGFCSHEGTSFVPGLAATNAEFRAFFATLIPGFSAQDLDRLELLYPDPVADPASPYRNDAAACRGKGAQYTRLHEAYAHYAYICPVLHTAHKLSAIAAVAALPSRALIRVYVYEYAALSGRCPAAGHGDQASVVAHDAVQLHGHPGLAGVAEAMHARWTAFVAGALGEDSWPAFETPFGGGDGEGRMLVFGRGNGERVPGGWREEGVAVTERTVTESEKRQCEFWWARMGLSQGHGV</sequence>
<dbReference type="InterPro" id="IPR029058">
    <property type="entry name" value="AB_hydrolase_fold"/>
</dbReference>
<dbReference type="Pfam" id="PF00135">
    <property type="entry name" value="COesterase"/>
    <property type="match status" value="1"/>
</dbReference>
<evidence type="ECO:0000259" key="2">
    <source>
        <dbReference type="Pfam" id="PF00135"/>
    </source>
</evidence>
<evidence type="ECO:0000313" key="3">
    <source>
        <dbReference type="EMBL" id="KAJ4153007.1"/>
    </source>
</evidence>
<dbReference type="AlphaFoldDB" id="A0A9W8QD35"/>
<dbReference type="Gene3D" id="3.40.50.1820">
    <property type="entry name" value="alpha/beta hydrolase"/>
    <property type="match status" value="1"/>
</dbReference>
<comment type="caution">
    <text evidence="3">The sequence shown here is derived from an EMBL/GenBank/DDBJ whole genome shotgun (WGS) entry which is preliminary data.</text>
</comment>
<dbReference type="InterPro" id="IPR002018">
    <property type="entry name" value="CarbesteraseB"/>
</dbReference>
<dbReference type="SUPFAM" id="SSF53474">
    <property type="entry name" value="alpha/beta-Hydrolases"/>
    <property type="match status" value="1"/>
</dbReference>
<dbReference type="KEGG" id="amus:LMH87_009520"/>
<dbReference type="EMBL" id="JAJHUN010000008">
    <property type="protein sequence ID" value="KAJ4153007.1"/>
    <property type="molecule type" value="Genomic_DNA"/>
</dbReference>
<reference evidence="3" key="1">
    <citation type="journal article" date="2023" name="Access Microbiol">
        <title>De-novo genome assembly for Akanthomyces muscarius, a biocontrol agent of insect agricultural pests.</title>
        <authorList>
            <person name="Erdos Z."/>
            <person name="Studholme D.J."/>
            <person name="Raymond B."/>
            <person name="Sharma M."/>
        </authorList>
    </citation>
    <scope>NUCLEOTIDE SEQUENCE</scope>
    <source>
        <strain evidence="3">Ve6</strain>
    </source>
</reference>
<accession>A0A9W8QD35</accession>
<dbReference type="RefSeq" id="XP_056053665.1">
    <property type="nucleotide sequence ID" value="XM_056196527.1"/>
</dbReference>
<dbReference type="Proteomes" id="UP001144673">
    <property type="component" value="Chromosome 5"/>
</dbReference>
<dbReference type="GeneID" id="80896679"/>
<feature type="region of interest" description="Disordered" evidence="1">
    <location>
        <begin position="13"/>
        <end position="46"/>
    </location>
</feature>
<dbReference type="InterPro" id="IPR050309">
    <property type="entry name" value="Type-B_Carboxylest/Lipase"/>
</dbReference>
<name>A0A9W8QD35_AKAMU</name>
<feature type="compositionally biased region" description="Polar residues" evidence="1">
    <location>
        <begin position="13"/>
        <end position="23"/>
    </location>
</feature>
<evidence type="ECO:0000256" key="1">
    <source>
        <dbReference type="SAM" id="MobiDB-lite"/>
    </source>
</evidence>
<organism evidence="3 4">
    <name type="scientific">Akanthomyces muscarius</name>
    <name type="common">Entomopathogenic fungus</name>
    <name type="synonym">Lecanicillium muscarium</name>
    <dbReference type="NCBI Taxonomy" id="2231603"/>
    <lineage>
        <taxon>Eukaryota</taxon>
        <taxon>Fungi</taxon>
        <taxon>Dikarya</taxon>
        <taxon>Ascomycota</taxon>
        <taxon>Pezizomycotina</taxon>
        <taxon>Sordariomycetes</taxon>
        <taxon>Hypocreomycetidae</taxon>
        <taxon>Hypocreales</taxon>
        <taxon>Cordycipitaceae</taxon>
        <taxon>Akanthomyces</taxon>
    </lineage>
</organism>
<dbReference type="PANTHER" id="PTHR11559">
    <property type="entry name" value="CARBOXYLESTERASE"/>
    <property type="match status" value="1"/>
</dbReference>
<gene>
    <name evidence="3" type="ORF">LMH87_009520</name>
</gene>
<feature type="compositionally biased region" description="Low complexity" evidence="1">
    <location>
        <begin position="28"/>
        <end position="44"/>
    </location>
</feature>
<protein>
    <recommendedName>
        <fullName evidence="2">Carboxylesterase type B domain-containing protein</fullName>
    </recommendedName>
</protein>
<proteinExistence type="predicted"/>
<feature type="domain" description="Carboxylesterase type B" evidence="2">
    <location>
        <begin position="37"/>
        <end position="473"/>
    </location>
</feature>
<keyword evidence="4" id="KW-1185">Reference proteome</keyword>
<evidence type="ECO:0000313" key="4">
    <source>
        <dbReference type="Proteomes" id="UP001144673"/>
    </source>
</evidence>